<comment type="caution">
    <text evidence="2">The sequence shown here is derived from an EMBL/GenBank/DDBJ whole genome shotgun (WGS) entry which is preliminary data.</text>
</comment>
<dbReference type="PROSITE" id="PS50181">
    <property type="entry name" value="FBOX"/>
    <property type="match status" value="1"/>
</dbReference>
<protein>
    <submittedName>
        <fullName evidence="2">F-box protein DOR</fullName>
    </submittedName>
</protein>
<dbReference type="EMBL" id="JBANAX010000466">
    <property type="protein sequence ID" value="KAL1207747.1"/>
    <property type="molecule type" value="Genomic_DNA"/>
</dbReference>
<dbReference type="SMART" id="SM00256">
    <property type="entry name" value="FBOX"/>
    <property type="match status" value="1"/>
</dbReference>
<dbReference type="InterPro" id="IPR036047">
    <property type="entry name" value="F-box-like_dom_sf"/>
</dbReference>
<dbReference type="AlphaFoldDB" id="A0ABD1ALW4"/>
<name>A0ABD1ALW4_CARAN</name>
<evidence type="ECO:0000313" key="3">
    <source>
        <dbReference type="Proteomes" id="UP001558713"/>
    </source>
</evidence>
<accession>A0ABD1ALW4</accession>
<dbReference type="InterPro" id="IPR013187">
    <property type="entry name" value="F-box-assoc_dom_typ3"/>
</dbReference>
<evidence type="ECO:0000259" key="1">
    <source>
        <dbReference type="PROSITE" id="PS50181"/>
    </source>
</evidence>
<dbReference type="Gene3D" id="1.20.1280.50">
    <property type="match status" value="1"/>
</dbReference>
<dbReference type="Pfam" id="PF08268">
    <property type="entry name" value="FBA_3"/>
    <property type="match status" value="1"/>
</dbReference>
<dbReference type="SUPFAM" id="SSF81383">
    <property type="entry name" value="F-box domain"/>
    <property type="match status" value="1"/>
</dbReference>
<dbReference type="PANTHER" id="PTHR31111:SF125">
    <property type="entry name" value="F-BOX PROTEIN CPR30-LIKE"/>
    <property type="match status" value="1"/>
</dbReference>
<dbReference type="Proteomes" id="UP001558713">
    <property type="component" value="Unassembled WGS sequence"/>
</dbReference>
<gene>
    <name evidence="2" type="ORF">V5N11_000480</name>
</gene>
<proteinExistence type="predicted"/>
<reference evidence="2 3" key="1">
    <citation type="submission" date="2024-04" db="EMBL/GenBank/DDBJ databases">
        <title>Genome assembly C_amara_ONT_v2.</title>
        <authorList>
            <person name="Yant L."/>
            <person name="Moore C."/>
            <person name="Slenker M."/>
        </authorList>
    </citation>
    <scope>NUCLEOTIDE SEQUENCE [LARGE SCALE GENOMIC DNA]</scope>
    <source>
        <tissue evidence="2">Leaf</tissue>
    </source>
</reference>
<keyword evidence="3" id="KW-1185">Reference proteome</keyword>
<evidence type="ECO:0000313" key="2">
    <source>
        <dbReference type="EMBL" id="KAL1207747.1"/>
    </source>
</evidence>
<dbReference type="CDD" id="cd22157">
    <property type="entry name" value="F-box_AtFBW1-like"/>
    <property type="match status" value="1"/>
</dbReference>
<dbReference type="Pfam" id="PF00646">
    <property type="entry name" value="F-box"/>
    <property type="match status" value="1"/>
</dbReference>
<dbReference type="PANTHER" id="PTHR31111">
    <property type="entry name" value="BNAA05G37150D PROTEIN-RELATED"/>
    <property type="match status" value="1"/>
</dbReference>
<dbReference type="InterPro" id="IPR001810">
    <property type="entry name" value="F-box_dom"/>
</dbReference>
<dbReference type="InterPro" id="IPR017451">
    <property type="entry name" value="F-box-assoc_interact_dom"/>
</dbReference>
<feature type="domain" description="F-box" evidence="1">
    <location>
        <begin position="31"/>
        <end position="80"/>
    </location>
</feature>
<organism evidence="2 3">
    <name type="scientific">Cardamine amara subsp. amara</name>
    <dbReference type="NCBI Taxonomy" id="228776"/>
    <lineage>
        <taxon>Eukaryota</taxon>
        <taxon>Viridiplantae</taxon>
        <taxon>Streptophyta</taxon>
        <taxon>Embryophyta</taxon>
        <taxon>Tracheophyta</taxon>
        <taxon>Spermatophyta</taxon>
        <taxon>Magnoliopsida</taxon>
        <taxon>eudicotyledons</taxon>
        <taxon>Gunneridae</taxon>
        <taxon>Pentapetalae</taxon>
        <taxon>rosids</taxon>
        <taxon>malvids</taxon>
        <taxon>Brassicales</taxon>
        <taxon>Brassicaceae</taxon>
        <taxon>Cardamineae</taxon>
        <taxon>Cardamine</taxon>
    </lineage>
</organism>
<dbReference type="NCBIfam" id="TIGR01640">
    <property type="entry name" value="F_box_assoc_1"/>
    <property type="match status" value="1"/>
</dbReference>
<sequence length="410" mass="47517">MKKHLRHVFKKKKVCKALSKRNTRSSSSRSMTNSELIPVDLIIEILSRLPAKSISRFRCVSKEWASILHRQYFTNLFLKMSSSRPRLLFIFRTDDDKLFFLSAHQPLNPDQNSSPLVVDYHMSFSTKTCSPFHMAPVFGLVCSKPIKVFLGIVYRNVNTMIYNPSTGQSIPLPRIQSMVNTRTVLGYDPINKQYKVLCMKDRINPLYTVQILTLGTGTLSWKTIGCSLLHFPVCGWICINGVLYYPGDMGNTFPKRYTIVCFDVRFEKFKFVEPPDNIDVTWLSTMINYTGKLGIVLVDDFTAGFTRKTTSLELWVLDDVVKNKWSQHIYVFPPMWKNLVADSILYIAGMTSNGEIVFSSRYLIYPFYIFFYNFAKNSIVRVPIQGFESIHIKRQYIHTYIDHIEDVKQM</sequence>